<evidence type="ECO:0000313" key="1">
    <source>
        <dbReference type="EMBL" id="GIH88887.1"/>
    </source>
</evidence>
<reference evidence="1" key="1">
    <citation type="submission" date="2021-01" db="EMBL/GenBank/DDBJ databases">
        <title>Whole genome shotgun sequence of Planobispora rosea NBRC 15558.</title>
        <authorList>
            <person name="Komaki H."/>
            <person name="Tamura T."/>
        </authorList>
    </citation>
    <scope>NUCLEOTIDE SEQUENCE</scope>
    <source>
        <strain evidence="1">NBRC 15558</strain>
    </source>
</reference>
<comment type="caution">
    <text evidence="1">The sequence shown here is derived from an EMBL/GenBank/DDBJ whole genome shotgun (WGS) entry which is preliminary data.</text>
</comment>
<dbReference type="EMBL" id="BOOI01000093">
    <property type="protein sequence ID" value="GIH88887.1"/>
    <property type="molecule type" value="Genomic_DNA"/>
</dbReference>
<dbReference type="RefSeq" id="WP_189243963.1">
    <property type="nucleotide sequence ID" value="NZ_BMQP01000060.1"/>
</dbReference>
<name>A0A8J3SA53_PLARO</name>
<organism evidence="1 2">
    <name type="scientific">Planobispora rosea</name>
    <dbReference type="NCBI Taxonomy" id="35762"/>
    <lineage>
        <taxon>Bacteria</taxon>
        <taxon>Bacillati</taxon>
        <taxon>Actinomycetota</taxon>
        <taxon>Actinomycetes</taxon>
        <taxon>Streptosporangiales</taxon>
        <taxon>Streptosporangiaceae</taxon>
        <taxon>Planobispora</taxon>
    </lineage>
</organism>
<dbReference type="AlphaFoldDB" id="A0A8J3SA53"/>
<dbReference type="Proteomes" id="UP000655044">
    <property type="component" value="Unassembled WGS sequence"/>
</dbReference>
<gene>
    <name evidence="1" type="ORF">Pro02_72950</name>
</gene>
<accession>A0A8J3SA53</accession>
<evidence type="ECO:0000313" key="2">
    <source>
        <dbReference type="Proteomes" id="UP000655044"/>
    </source>
</evidence>
<protein>
    <submittedName>
        <fullName evidence="1">Uncharacterized protein</fullName>
    </submittedName>
</protein>
<keyword evidence="2" id="KW-1185">Reference proteome</keyword>
<sequence length="245" mass="25407">MTGPRIISTTGELAAAAAGMDPATPVVAGEAEVEIGADLEQAGTWALVAEAVQLPADESGQILGPGQTPALIHELSPEGVTRRLAGAPALLVRARLLAVAGQLGEEALPADPAVRRAEALAGDGDMRRFLMELVAAVDVLSEEIEDAITAEHQPLSPAACRRLRRAVVALEGARTALSEAGWYGNVCELARQGIVDDDQECDPHRYRDALVVLPSPTGQGPGYEEAGCVVHAAEAVARIRGAHLA</sequence>
<proteinExistence type="predicted"/>